<feature type="region of interest" description="Disordered" evidence="1">
    <location>
        <begin position="24"/>
        <end position="65"/>
    </location>
</feature>
<dbReference type="Gramene" id="ONI01167">
    <property type="protein sequence ID" value="ONI01167"/>
    <property type="gene ID" value="PRUPE_6G125700"/>
</dbReference>
<evidence type="ECO:0000313" key="2">
    <source>
        <dbReference type="EMBL" id="ONI01167.1"/>
    </source>
</evidence>
<evidence type="ECO:0000313" key="3">
    <source>
        <dbReference type="Proteomes" id="UP000006882"/>
    </source>
</evidence>
<gene>
    <name evidence="2" type="ORF">PRUPE_6G125700</name>
</gene>
<name>A0A251NPC7_PRUPE</name>
<organism evidence="2 3">
    <name type="scientific">Prunus persica</name>
    <name type="common">Peach</name>
    <name type="synonym">Amygdalus persica</name>
    <dbReference type="NCBI Taxonomy" id="3760"/>
    <lineage>
        <taxon>Eukaryota</taxon>
        <taxon>Viridiplantae</taxon>
        <taxon>Streptophyta</taxon>
        <taxon>Embryophyta</taxon>
        <taxon>Tracheophyta</taxon>
        <taxon>Spermatophyta</taxon>
        <taxon>Magnoliopsida</taxon>
        <taxon>eudicotyledons</taxon>
        <taxon>Gunneridae</taxon>
        <taxon>Pentapetalae</taxon>
        <taxon>rosids</taxon>
        <taxon>fabids</taxon>
        <taxon>Rosales</taxon>
        <taxon>Rosaceae</taxon>
        <taxon>Amygdaloideae</taxon>
        <taxon>Amygdaleae</taxon>
        <taxon>Prunus</taxon>
    </lineage>
</organism>
<keyword evidence="3" id="KW-1185">Reference proteome</keyword>
<dbReference type="AlphaFoldDB" id="A0A251NPC7"/>
<evidence type="ECO:0000256" key="1">
    <source>
        <dbReference type="SAM" id="MobiDB-lite"/>
    </source>
</evidence>
<reference evidence="2 3" key="1">
    <citation type="journal article" date="2013" name="Nat. Genet.">
        <title>The high-quality draft genome of peach (Prunus persica) identifies unique patterns of genetic diversity, domestication and genome evolution.</title>
        <authorList>
            <consortium name="International Peach Genome Initiative"/>
            <person name="Verde I."/>
            <person name="Abbott A.G."/>
            <person name="Scalabrin S."/>
            <person name="Jung S."/>
            <person name="Shu S."/>
            <person name="Marroni F."/>
            <person name="Zhebentyayeva T."/>
            <person name="Dettori M.T."/>
            <person name="Grimwood J."/>
            <person name="Cattonaro F."/>
            <person name="Zuccolo A."/>
            <person name="Rossini L."/>
            <person name="Jenkins J."/>
            <person name="Vendramin E."/>
            <person name="Meisel L.A."/>
            <person name="Decroocq V."/>
            <person name="Sosinski B."/>
            <person name="Prochnik S."/>
            <person name="Mitros T."/>
            <person name="Policriti A."/>
            <person name="Cipriani G."/>
            <person name="Dondini L."/>
            <person name="Ficklin S."/>
            <person name="Goodstein D.M."/>
            <person name="Xuan P."/>
            <person name="Del Fabbro C."/>
            <person name="Aramini V."/>
            <person name="Copetti D."/>
            <person name="Gonzalez S."/>
            <person name="Horner D.S."/>
            <person name="Falchi R."/>
            <person name="Lucas S."/>
            <person name="Mica E."/>
            <person name="Maldonado J."/>
            <person name="Lazzari B."/>
            <person name="Bielenberg D."/>
            <person name="Pirona R."/>
            <person name="Miculan M."/>
            <person name="Barakat A."/>
            <person name="Testolin R."/>
            <person name="Stella A."/>
            <person name="Tartarini S."/>
            <person name="Tonutti P."/>
            <person name="Arus P."/>
            <person name="Orellana A."/>
            <person name="Wells C."/>
            <person name="Main D."/>
            <person name="Vizzotto G."/>
            <person name="Silva H."/>
            <person name="Salamini F."/>
            <person name="Schmutz J."/>
            <person name="Morgante M."/>
            <person name="Rokhsar D.S."/>
        </authorList>
    </citation>
    <scope>NUCLEOTIDE SEQUENCE [LARGE SCALE GENOMIC DNA]</scope>
    <source>
        <strain evidence="3">cv. Nemared</strain>
    </source>
</reference>
<dbReference type="Proteomes" id="UP000006882">
    <property type="component" value="Chromosome G6"/>
</dbReference>
<dbReference type="EMBL" id="CM007656">
    <property type="protein sequence ID" value="ONI01168.1"/>
    <property type="molecule type" value="Genomic_DNA"/>
</dbReference>
<dbReference type="Gramene" id="ONI01168">
    <property type="protein sequence ID" value="ONI01168"/>
    <property type="gene ID" value="PRUPE_6G125700"/>
</dbReference>
<dbReference type="EMBL" id="CM007656">
    <property type="protein sequence ID" value="ONI01167.1"/>
    <property type="molecule type" value="Genomic_DNA"/>
</dbReference>
<reference evidence="2" key="2">
    <citation type="submission" date="2016-12" db="EMBL/GenBank/DDBJ databases">
        <title>WGS assembly of Prunus persica.</title>
        <authorList>
            <person name="Verde I."/>
            <person name="Jenkins J."/>
            <person name="Dondini L."/>
            <person name="Micali S."/>
            <person name="Pagliarani G."/>
            <person name="Vendramin E."/>
            <person name="Paris R."/>
            <person name="Aramini V."/>
            <person name="Gazza L."/>
            <person name="Rossini L."/>
            <person name="Bassi D."/>
            <person name="Troggio M."/>
            <person name="Shu S."/>
            <person name="Grimwood J.H."/>
            <person name="Tartarini S."/>
            <person name="Dettori M.T."/>
            <person name="Schmutz J."/>
        </authorList>
    </citation>
    <scope>NUCLEOTIDE SEQUENCE</scope>
</reference>
<accession>A0A251NPC7</accession>
<protein>
    <submittedName>
        <fullName evidence="2">Uncharacterized protein</fullName>
    </submittedName>
</protein>
<proteinExistence type="predicted"/>
<sequence>MNGLNVADEGTSFSVVVDTLDGDAYDEFEDNDEDLNGNYEDVDEDSDGNYEDVDEDNDGNYENNDEDVQEDLIADAEKRAELKFQFLNSDYEQEKANQEVNVDDCDFDKYVVYEGVEPPHKEHGEASSDEYHYNLKDLRSFSEEEQHDEVEGVKKCSARPQCCC</sequence>